<name>A0A9P3B9F1_9EURO</name>
<evidence type="ECO:0000256" key="5">
    <source>
        <dbReference type="ARBA" id="ARBA00023002"/>
    </source>
</evidence>
<dbReference type="SUPFAM" id="SSF54373">
    <property type="entry name" value="FAD-linked reductases, C-terminal domain"/>
    <property type="match status" value="1"/>
</dbReference>
<dbReference type="OrthoDB" id="269227at2759"/>
<dbReference type="PIRSF" id="PIRSF000137">
    <property type="entry name" value="Alcohol_oxidase"/>
    <property type="match status" value="1"/>
</dbReference>
<organism evidence="9 10">
    <name type="scientific">Aspergillus pseudoviridinutans</name>
    <dbReference type="NCBI Taxonomy" id="1517512"/>
    <lineage>
        <taxon>Eukaryota</taxon>
        <taxon>Fungi</taxon>
        <taxon>Dikarya</taxon>
        <taxon>Ascomycota</taxon>
        <taxon>Pezizomycotina</taxon>
        <taxon>Eurotiomycetes</taxon>
        <taxon>Eurotiomycetidae</taxon>
        <taxon>Eurotiales</taxon>
        <taxon>Aspergillaceae</taxon>
        <taxon>Aspergillus</taxon>
        <taxon>Aspergillus subgen. Fumigati</taxon>
    </lineage>
</organism>
<evidence type="ECO:0000313" key="9">
    <source>
        <dbReference type="EMBL" id="GIJ86600.1"/>
    </source>
</evidence>
<dbReference type="Gene3D" id="3.50.50.60">
    <property type="entry name" value="FAD/NAD(P)-binding domain"/>
    <property type="match status" value="1"/>
</dbReference>
<dbReference type="EMBL" id="BHVY01000004">
    <property type="protein sequence ID" value="GIJ86600.1"/>
    <property type="molecule type" value="Genomic_DNA"/>
</dbReference>
<dbReference type="SUPFAM" id="SSF51905">
    <property type="entry name" value="FAD/NAD(P)-binding domain"/>
    <property type="match status" value="1"/>
</dbReference>
<dbReference type="InterPro" id="IPR007867">
    <property type="entry name" value="GMC_OxRtase_C"/>
</dbReference>
<comment type="similarity">
    <text evidence="2 6">Belongs to the GMC oxidoreductase family.</text>
</comment>
<evidence type="ECO:0000256" key="3">
    <source>
        <dbReference type="ARBA" id="ARBA00022630"/>
    </source>
</evidence>
<evidence type="ECO:0000259" key="7">
    <source>
        <dbReference type="PROSITE" id="PS00623"/>
    </source>
</evidence>
<dbReference type="InterPro" id="IPR012132">
    <property type="entry name" value="GMC_OxRdtase"/>
</dbReference>
<dbReference type="GO" id="GO:0016614">
    <property type="term" value="F:oxidoreductase activity, acting on CH-OH group of donors"/>
    <property type="evidence" value="ECO:0007669"/>
    <property type="project" value="InterPro"/>
</dbReference>
<evidence type="ECO:0000256" key="1">
    <source>
        <dbReference type="ARBA" id="ARBA00001974"/>
    </source>
</evidence>
<dbReference type="PANTHER" id="PTHR11552">
    <property type="entry name" value="GLUCOSE-METHANOL-CHOLINE GMC OXIDOREDUCTASE"/>
    <property type="match status" value="1"/>
</dbReference>
<evidence type="ECO:0000256" key="4">
    <source>
        <dbReference type="ARBA" id="ARBA00022827"/>
    </source>
</evidence>
<keyword evidence="10" id="KW-1185">Reference proteome</keyword>
<comment type="cofactor">
    <cofactor evidence="1">
        <name>FAD</name>
        <dbReference type="ChEBI" id="CHEBI:57692"/>
    </cofactor>
</comment>
<dbReference type="Pfam" id="PF05199">
    <property type="entry name" value="GMC_oxred_C"/>
    <property type="match status" value="1"/>
</dbReference>
<evidence type="ECO:0000313" key="10">
    <source>
        <dbReference type="Proteomes" id="UP001043456"/>
    </source>
</evidence>
<dbReference type="PROSITE" id="PS00624">
    <property type="entry name" value="GMC_OXRED_2"/>
    <property type="match status" value="1"/>
</dbReference>
<evidence type="ECO:0000259" key="8">
    <source>
        <dbReference type="PROSITE" id="PS00624"/>
    </source>
</evidence>
<keyword evidence="5" id="KW-0560">Oxidoreductase</keyword>
<dbReference type="PANTHER" id="PTHR11552:SF201">
    <property type="entry name" value="GLUCOSE-METHANOL-CHOLINE OXIDOREDUCTASE N-TERMINAL DOMAIN-CONTAINING PROTEIN"/>
    <property type="match status" value="1"/>
</dbReference>
<feature type="domain" description="Glucose-methanol-choline oxidoreductase N-terminal" evidence="8">
    <location>
        <begin position="281"/>
        <end position="295"/>
    </location>
</feature>
<dbReference type="PROSITE" id="PS00623">
    <property type="entry name" value="GMC_OXRED_1"/>
    <property type="match status" value="1"/>
</dbReference>
<dbReference type="InterPro" id="IPR000172">
    <property type="entry name" value="GMC_OxRdtase_N"/>
</dbReference>
<protein>
    <recommendedName>
        <fullName evidence="7 8">Glucose-methanol-choline oxidoreductase N-terminal domain-containing protein</fullName>
    </recommendedName>
</protein>
<reference evidence="9 10" key="1">
    <citation type="submission" date="2018-10" db="EMBL/GenBank/DDBJ databases">
        <title>Pan-genome distribution and transcriptional activeness of fungal secondary metabolism genes in Aspergillus section Fumigati.</title>
        <authorList>
            <person name="Takahashi H."/>
            <person name="Umemura M."/>
            <person name="Ninomiya A."/>
            <person name="Kusuya Y."/>
            <person name="Urayama S."/>
            <person name="Shimizu M."/>
            <person name="Watanabe A."/>
            <person name="Kamei K."/>
            <person name="Yaguchi T."/>
            <person name="Hagiwara D."/>
        </authorList>
    </citation>
    <scope>NUCLEOTIDE SEQUENCE [LARGE SCALE GENOMIC DNA]</scope>
    <source>
        <strain evidence="9 10">IFM 55266</strain>
    </source>
</reference>
<dbReference type="Pfam" id="PF00732">
    <property type="entry name" value="GMC_oxred_N"/>
    <property type="match status" value="1"/>
</dbReference>
<proteinExistence type="inferred from homology"/>
<feature type="domain" description="Glucose-methanol-choline oxidoreductase N-terminal" evidence="7">
    <location>
        <begin position="93"/>
        <end position="116"/>
    </location>
</feature>
<accession>A0A9P3B9F1</accession>
<gene>
    <name evidence="9" type="ORF">Asppvi_005490</name>
</gene>
<dbReference type="InterPro" id="IPR036188">
    <property type="entry name" value="FAD/NAD-bd_sf"/>
</dbReference>
<evidence type="ECO:0000256" key="6">
    <source>
        <dbReference type="RuleBase" id="RU003968"/>
    </source>
</evidence>
<dbReference type="AlphaFoldDB" id="A0A9P3B9F1"/>
<dbReference type="GeneID" id="67004101"/>
<dbReference type="RefSeq" id="XP_043157346.1">
    <property type="nucleotide sequence ID" value="XM_043301411.1"/>
</dbReference>
<keyword evidence="3 6" id="KW-0285">Flavoprotein</keyword>
<dbReference type="Proteomes" id="UP001043456">
    <property type="component" value="Unassembled WGS sequence"/>
</dbReference>
<dbReference type="GO" id="GO:0050660">
    <property type="term" value="F:flavin adenine dinucleotide binding"/>
    <property type="evidence" value="ECO:0007669"/>
    <property type="project" value="InterPro"/>
</dbReference>
<comment type="caution">
    <text evidence="9">The sequence shown here is derived from an EMBL/GenBank/DDBJ whole genome shotgun (WGS) entry which is preliminary data.</text>
</comment>
<dbReference type="Gene3D" id="3.30.560.10">
    <property type="entry name" value="Glucose Oxidase, domain 3"/>
    <property type="match status" value="1"/>
</dbReference>
<evidence type="ECO:0000256" key="2">
    <source>
        <dbReference type="ARBA" id="ARBA00010790"/>
    </source>
</evidence>
<sequence>MLTTASIENFLGTQFDYLIVGGGTAGLVLAARLSEDEQVQVGVIEAGSSKFDDPTIDTTDGFAAAFQNPDYDWMFQSTPQTGSQGRIFHVPRGKALGGSSAINFMLYCRPAAADIDQWASLGNHGWSWDQLAPYYQKSNPIREDENDTKLLKSQRDCPIPLSLPLTRHVLENRLIDAFMQVTTLTAAKRPWDGDIMGSYRLLTTLTNDETGDGQPRRAYAASGYLRPILHRTNLHLLSETIACKVLLDRSASPPVARGLQLWHQGAYHEVMAQREIIIAAGSVKSPHLLELSGIGDPAVLTAVGIDCIHPMPDVGQHLSDHPYTTVTYAVAPGHSTTNFMCQDHDQNEQSESIDAASAFRGPWTLCAFVGPDEVISVPPTDSEKKTERMERPRRSRPAIQLLGMGQYLDPGVTGTDYSPASADRYTYMVSVTHPRSRGSCHVRSADPLAAPALDIGLLSSADDADMLAAGVRLANRVFQYAGLSPSSRLVPPPEIDVDNQAQGRTYVQGASSSFHHLAGTCSMGRVVDERLRVRGISQLRVVDASVMPTQISGNIMATVYAIAERAVDFILEERGWNLSMSTCGSA</sequence>
<keyword evidence="4 6" id="KW-0274">FAD</keyword>